<dbReference type="InterPro" id="IPR012340">
    <property type="entry name" value="NA-bd_OB-fold"/>
</dbReference>
<dbReference type="EMBL" id="CP143578">
    <property type="protein sequence ID" value="WVN21301.1"/>
    <property type="molecule type" value="Genomic_DNA"/>
</dbReference>
<dbReference type="PROSITE" id="PS51687">
    <property type="entry name" value="SAM_MT_RNA_M5U"/>
    <property type="match status" value="1"/>
</dbReference>
<dbReference type="EC" id="2.1.1.190" evidence="6"/>
<evidence type="ECO:0000313" key="6">
    <source>
        <dbReference type="EMBL" id="WVN21301.1"/>
    </source>
</evidence>
<evidence type="ECO:0000256" key="3">
    <source>
        <dbReference type="ARBA" id="ARBA00022691"/>
    </source>
</evidence>
<evidence type="ECO:0000256" key="2">
    <source>
        <dbReference type="ARBA" id="ARBA00022679"/>
    </source>
</evidence>
<protein>
    <submittedName>
        <fullName evidence="6">23S rRNA (Uracil(1939)-C(5))-methyltransferase RlmD</fullName>
        <ecNumber evidence="6">2.1.1.190</ecNumber>
    </submittedName>
</protein>
<dbReference type="PANTHER" id="PTHR11061:SF30">
    <property type="entry name" value="TRNA (URACIL(54)-C(5))-METHYLTRANSFERASE"/>
    <property type="match status" value="1"/>
</dbReference>
<feature type="binding site" evidence="4">
    <location>
        <position position="289"/>
    </location>
    <ligand>
        <name>S-adenosyl-L-methionine</name>
        <dbReference type="ChEBI" id="CHEBI:59789"/>
    </ligand>
</feature>
<dbReference type="SUPFAM" id="SSF50249">
    <property type="entry name" value="Nucleic acid-binding proteins"/>
    <property type="match status" value="1"/>
</dbReference>
<dbReference type="GO" id="GO:0032259">
    <property type="term" value="P:methylation"/>
    <property type="evidence" value="ECO:0007669"/>
    <property type="project" value="UniProtKB-KW"/>
</dbReference>
<dbReference type="Proteomes" id="UP001431935">
    <property type="component" value="Chromosome"/>
</dbReference>
<sequence length="469" mass="54901">MDFKKIKLKKDLVIKNIRTQTDDLSLNLSYEGFCVFRECGIPIFVYNLLPGEEADIEITYYSKKCCFAKVIKYHSYSFLRKKLDYYEEQLYKSGSSPLMALEYNNQLKFKQNLVKYLFERNLNYSNISNIVKSPDEFNYRNKITLHVEYSSNKAIFGFYKQHSHKLIQQEKLLLANSKINEFYEEFLFNSSNNKNNELNNFLFDLKPNKITLRSPNLNSNEIELILGTSRNINQQAIEKLEIWNSKFLDLKITIFDKKNCKWINLLNHNGIEFKIDDNKFLVKNNTFYQVNESVMYLIYNKIKEWINTDNLNILDAFGGVGTIGIFVSSKSKNVYTVEVNKTSTQNAIKNIQINNTSNVVAINADANKWILENYKKIDLAIFDPSREGLGKETIQAIIQSNINQIIYLSCDPKTLIRDLKELTRNDYTIKEVKLYDMFPQTPHVETLCLLSKLNTQKHIDLELTTDEQK</sequence>
<keyword evidence="2 4" id="KW-0808">Transferase</keyword>
<dbReference type="PROSITE" id="PS01230">
    <property type="entry name" value="TRMA_1"/>
    <property type="match status" value="1"/>
</dbReference>
<dbReference type="Pfam" id="PF05958">
    <property type="entry name" value="tRNA_U5-meth_tr"/>
    <property type="match status" value="1"/>
</dbReference>
<feature type="binding site" evidence="4">
    <location>
        <position position="383"/>
    </location>
    <ligand>
        <name>S-adenosyl-L-methionine</name>
        <dbReference type="ChEBI" id="CHEBI:59789"/>
    </ligand>
</feature>
<evidence type="ECO:0000256" key="1">
    <source>
        <dbReference type="ARBA" id="ARBA00022603"/>
    </source>
</evidence>
<keyword evidence="3 4" id="KW-0949">S-adenosyl-L-methionine</keyword>
<dbReference type="InterPro" id="IPR010280">
    <property type="entry name" value="U5_MeTrfase_fam"/>
</dbReference>
<dbReference type="InterPro" id="IPR029063">
    <property type="entry name" value="SAM-dependent_MTases_sf"/>
</dbReference>
<dbReference type="Gene3D" id="2.40.50.140">
    <property type="entry name" value="Nucleic acid-binding proteins"/>
    <property type="match status" value="1"/>
</dbReference>
<dbReference type="GO" id="GO:0008168">
    <property type="term" value="F:methyltransferase activity"/>
    <property type="evidence" value="ECO:0007669"/>
    <property type="project" value="UniProtKB-KW"/>
</dbReference>
<dbReference type="Gene3D" id="2.40.50.1070">
    <property type="match status" value="1"/>
</dbReference>
<dbReference type="CDD" id="cd02440">
    <property type="entry name" value="AdoMet_MTases"/>
    <property type="match status" value="1"/>
</dbReference>
<keyword evidence="1 4" id="KW-0489">Methyltransferase</keyword>
<dbReference type="InterPro" id="IPR030390">
    <property type="entry name" value="MeTrfase_TrmA_AS"/>
</dbReference>
<dbReference type="NCBIfam" id="TIGR00479">
    <property type="entry name" value="rumA"/>
    <property type="match status" value="1"/>
</dbReference>
<evidence type="ECO:0000256" key="4">
    <source>
        <dbReference type="PROSITE-ProRule" id="PRU01024"/>
    </source>
</evidence>
<reference evidence="6" key="1">
    <citation type="submission" date="2024-01" db="EMBL/GenBank/DDBJ databases">
        <title>Complete genome sequence of Mycoplasma gateae strain 3700.</title>
        <authorList>
            <person name="Spergser J."/>
        </authorList>
    </citation>
    <scope>NUCLEOTIDE SEQUENCE [LARGE SCALE GENOMIC DNA]</scope>
    <source>
        <strain evidence="6">3700</strain>
    </source>
</reference>
<dbReference type="Gene3D" id="3.40.50.150">
    <property type="entry name" value="Vaccinia Virus protein VP39"/>
    <property type="match status" value="1"/>
</dbReference>
<gene>
    <name evidence="6" type="primary">rlmD</name>
    <name evidence="6" type="ORF">V2E26_02695</name>
</gene>
<dbReference type="RefSeq" id="WP_330463340.1">
    <property type="nucleotide sequence ID" value="NZ_CP143578.1"/>
</dbReference>
<organism evidence="6 7">
    <name type="scientific">Metamycoplasma gateae</name>
    <dbReference type="NCBI Taxonomy" id="35769"/>
    <lineage>
        <taxon>Bacteria</taxon>
        <taxon>Bacillati</taxon>
        <taxon>Mycoplasmatota</taxon>
        <taxon>Mycoplasmoidales</taxon>
        <taxon>Metamycoplasmataceae</taxon>
        <taxon>Metamycoplasma</taxon>
    </lineage>
</organism>
<keyword evidence="7" id="KW-1185">Reference proteome</keyword>
<comment type="similarity">
    <text evidence="4">Belongs to the class I-like SAM-binding methyltransferase superfamily. RNA M5U methyltransferase family.</text>
</comment>
<feature type="active site" description="Nucleophile" evidence="4">
    <location>
        <position position="410"/>
    </location>
</feature>
<evidence type="ECO:0000256" key="5">
    <source>
        <dbReference type="PROSITE-ProRule" id="PRU10015"/>
    </source>
</evidence>
<name>A0ABZ2AGR2_9BACT</name>
<accession>A0ABZ2AGR2</accession>
<dbReference type="PANTHER" id="PTHR11061">
    <property type="entry name" value="RNA M5U METHYLTRANSFERASE"/>
    <property type="match status" value="1"/>
</dbReference>
<evidence type="ECO:0000313" key="7">
    <source>
        <dbReference type="Proteomes" id="UP001431935"/>
    </source>
</evidence>
<feature type="binding site" evidence="4">
    <location>
        <position position="338"/>
    </location>
    <ligand>
        <name>S-adenosyl-L-methionine</name>
        <dbReference type="ChEBI" id="CHEBI:59789"/>
    </ligand>
</feature>
<feature type="active site" evidence="5">
    <location>
        <position position="410"/>
    </location>
</feature>
<feature type="binding site" evidence="4">
    <location>
        <position position="317"/>
    </location>
    <ligand>
        <name>S-adenosyl-L-methionine</name>
        <dbReference type="ChEBI" id="CHEBI:59789"/>
    </ligand>
</feature>
<dbReference type="SUPFAM" id="SSF53335">
    <property type="entry name" value="S-adenosyl-L-methionine-dependent methyltransferases"/>
    <property type="match status" value="1"/>
</dbReference>
<proteinExistence type="inferred from homology"/>